<dbReference type="InParanoid" id="A0A2U3MW21"/>
<protein>
    <recommendedName>
        <fullName evidence="3">PIN-like domain-containing protein</fullName>
    </recommendedName>
</protein>
<dbReference type="RefSeq" id="WP_121973099.1">
    <property type="nucleotide sequence ID" value="NZ_OOGT01000021.1"/>
</dbReference>
<sequence>MDNKVALFDLENNMPTAQQIRDIVEHYPTLYVFNAQGQFNFPLADLTELASWISSGQLIVLDTPTAQKKECEYAVIVGQLMALLEPETHIEVISARDEIEILIQLMRGSGLQCHLIRVSTEHNPDKQRFPDIETIKNKPYLQLVKKYCDALAKMSGKPNTVEKLRNSIANILKIIPENAQRLIGTLINLKIVKREDEQVSYRKKVLKKWADLNLDLDDSSHDKVYEVDDLLTKIQQDSKQVLSEIEQNDSVENIQNHLFRNFSSIDPVQMEVIQKLDELKAEKPKDIYALRDLLERMFPQTDVRLLLKELIEKGYIYWNGHDVVYSHEMFLH</sequence>
<dbReference type="Proteomes" id="UP000245974">
    <property type="component" value="Unassembled WGS sequence"/>
</dbReference>
<dbReference type="OrthoDB" id="6711682at2"/>
<dbReference type="EMBL" id="OOGT01000021">
    <property type="protein sequence ID" value="SPL69575.1"/>
    <property type="molecule type" value="Genomic_DNA"/>
</dbReference>
<evidence type="ECO:0008006" key="3">
    <source>
        <dbReference type="Google" id="ProtNLM"/>
    </source>
</evidence>
<organism evidence="1 2">
    <name type="scientific">Acinetobacter stercoris</name>
    <dbReference type="NCBI Taxonomy" id="2126983"/>
    <lineage>
        <taxon>Bacteria</taxon>
        <taxon>Pseudomonadati</taxon>
        <taxon>Pseudomonadota</taxon>
        <taxon>Gammaproteobacteria</taxon>
        <taxon>Moraxellales</taxon>
        <taxon>Moraxellaceae</taxon>
        <taxon>Acinetobacter</taxon>
    </lineage>
</organism>
<evidence type="ECO:0000313" key="2">
    <source>
        <dbReference type="Proteomes" id="UP000245974"/>
    </source>
</evidence>
<gene>
    <name evidence="1" type="ORF">KPC_0753</name>
</gene>
<dbReference type="AlphaFoldDB" id="A0A2U3MW21"/>
<evidence type="ECO:0000313" key="1">
    <source>
        <dbReference type="EMBL" id="SPL69575.1"/>
    </source>
</evidence>
<keyword evidence="2" id="KW-1185">Reference proteome</keyword>
<proteinExistence type="predicted"/>
<reference evidence="2" key="1">
    <citation type="submission" date="2018-03" db="EMBL/GenBank/DDBJ databases">
        <authorList>
            <person name="Blom J."/>
        </authorList>
    </citation>
    <scope>NUCLEOTIDE SEQUENCE [LARGE SCALE GENOMIC DNA]</scope>
    <source>
        <strain evidence="2">KPC-SM-21</strain>
    </source>
</reference>
<accession>A0A2U3MW21</accession>
<name>A0A2U3MW21_9GAMM</name>